<evidence type="ECO:0000256" key="1">
    <source>
        <dbReference type="SAM" id="MobiDB-lite"/>
    </source>
</evidence>
<dbReference type="Pfam" id="PF06992">
    <property type="entry name" value="Phage_lambda_P"/>
    <property type="match status" value="1"/>
</dbReference>
<dbReference type="Proteomes" id="UP001595555">
    <property type="component" value="Unassembled WGS sequence"/>
</dbReference>
<comment type="caution">
    <text evidence="2">The sequence shown here is derived from an EMBL/GenBank/DDBJ whole genome shotgun (WGS) entry which is preliminary data.</text>
</comment>
<proteinExistence type="predicted"/>
<dbReference type="EMBL" id="JBHRTF010000004">
    <property type="protein sequence ID" value="MFC3115996.1"/>
    <property type="molecule type" value="Genomic_DNA"/>
</dbReference>
<organism evidence="2 3">
    <name type="scientific">Cellvibrio fontiphilus</name>
    <dbReference type="NCBI Taxonomy" id="1815559"/>
    <lineage>
        <taxon>Bacteria</taxon>
        <taxon>Pseudomonadati</taxon>
        <taxon>Pseudomonadota</taxon>
        <taxon>Gammaproteobacteria</taxon>
        <taxon>Cellvibrionales</taxon>
        <taxon>Cellvibrionaceae</taxon>
        <taxon>Cellvibrio</taxon>
    </lineage>
</organism>
<sequence>MQDSNSLINQVAHAIAASHSNSTTAAGPADQNQRERRQDQATPTDAHIDAINQVFALFRINYHNQYYAAFKDNELLNQARRLWLNSLAQFAPETILRGARKVIEESEYLPTLNRMIRACQGDPEKFGLLDAHAAYVEACRAPSPKAAHNWSHPAVYHAGCASDWYFLMTNAEKVAFPIFERHYLKLCERVMNGAELPAPNVQLLPETIETPLSKEENLKRMEELRKQLDL</sequence>
<gene>
    <name evidence="2" type="ORF">ACFODX_10540</name>
</gene>
<feature type="region of interest" description="Disordered" evidence="1">
    <location>
        <begin position="18"/>
        <end position="45"/>
    </location>
</feature>
<dbReference type="RefSeq" id="WP_378118845.1">
    <property type="nucleotide sequence ID" value="NZ_JBHRTF010000004.1"/>
</dbReference>
<reference evidence="3" key="1">
    <citation type="journal article" date="2019" name="Int. J. Syst. Evol. Microbiol.">
        <title>The Global Catalogue of Microorganisms (GCM) 10K type strain sequencing project: providing services to taxonomists for standard genome sequencing and annotation.</title>
        <authorList>
            <consortium name="The Broad Institute Genomics Platform"/>
            <consortium name="The Broad Institute Genome Sequencing Center for Infectious Disease"/>
            <person name="Wu L."/>
            <person name="Ma J."/>
        </authorList>
    </citation>
    <scope>NUCLEOTIDE SEQUENCE [LARGE SCALE GENOMIC DNA]</scope>
    <source>
        <strain evidence="3">KCTC 52237</strain>
    </source>
</reference>
<protein>
    <submittedName>
        <fullName evidence="2">Replication protein P</fullName>
    </submittedName>
</protein>
<evidence type="ECO:0000313" key="2">
    <source>
        <dbReference type="EMBL" id="MFC3115996.1"/>
    </source>
</evidence>
<accession>A0ABV7FEF3</accession>
<evidence type="ECO:0000313" key="3">
    <source>
        <dbReference type="Proteomes" id="UP001595555"/>
    </source>
</evidence>
<dbReference type="InterPro" id="IPR009731">
    <property type="entry name" value="P-like"/>
</dbReference>
<name>A0ABV7FEF3_9GAMM</name>
<keyword evidence="3" id="KW-1185">Reference proteome</keyword>